<dbReference type="OrthoDB" id="498368at2759"/>
<evidence type="ECO:0000313" key="7">
    <source>
        <dbReference type="RefSeq" id="XP_002938925.2"/>
    </source>
</evidence>
<dbReference type="InterPro" id="IPR039417">
    <property type="entry name" value="Peptidase_C1A_papain-like"/>
</dbReference>
<dbReference type="InterPro" id="IPR000668">
    <property type="entry name" value="Peptidase_C1A_C"/>
</dbReference>
<dbReference type="Gene3D" id="3.90.70.10">
    <property type="entry name" value="Cysteine proteinases"/>
    <property type="match status" value="1"/>
</dbReference>
<dbReference type="InterPro" id="IPR013128">
    <property type="entry name" value="Peptidase_C1A"/>
</dbReference>
<dbReference type="PRINTS" id="PR00705">
    <property type="entry name" value="PAPAIN"/>
</dbReference>
<dbReference type="AlphaFoldDB" id="A0A8J0QUI4"/>
<reference evidence="7" key="1">
    <citation type="submission" date="2025-08" db="UniProtKB">
        <authorList>
            <consortium name="RefSeq"/>
        </authorList>
    </citation>
    <scope>IDENTIFICATION</scope>
    <source>
        <strain evidence="7">Nigerian</strain>
        <tissue evidence="7">Liver and blood</tissue>
    </source>
</reference>
<feature type="signal peptide" evidence="3">
    <location>
        <begin position="1"/>
        <end position="19"/>
    </location>
</feature>
<feature type="domain" description="Peptidase C1A papain C-terminal" evidence="4">
    <location>
        <begin position="116"/>
        <end position="331"/>
    </location>
</feature>
<dbReference type="AGR" id="Xenbase:XB-GENE-29083031"/>
<name>A0A8J0QUI4_XENTR</name>
<dbReference type="FunFam" id="3.90.70.10:FF:000260">
    <property type="entry name" value="Cathepsin L"/>
    <property type="match status" value="1"/>
</dbReference>
<dbReference type="GO" id="GO:0004197">
    <property type="term" value="F:cysteine-type endopeptidase activity"/>
    <property type="evidence" value="ECO:0000318"/>
    <property type="project" value="GO_Central"/>
</dbReference>
<evidence type="ECO:0000259" key="5">
    <source>
        <dbReference type="SMART" id="SM00848"/>
    </source>
</evidence>
<dbReference type="Pfam" id="PF00112">
    <property type="entry name" value="Peptidase_C1"/>
    <property type="match status" value="1"/>
</dbReference>
<proteinExistence type="inferred from homology"/>
<dbReference type="OMA" id="CGTRMNH"/>
<dbReference type="InterPro" id="IPR025661">
    <property type="entry name" value="Pept_asp_AS"/>
</dbReference>
<dbReference type="InterPro" id="IPR025660">
    <property type="entry name" value="Pept_his_AS"/>
</dbReference>
<feature type="domain" description="Cathepsin propeptide inhibitor" evidence="5">
    <location>
        <begin position="27"/>
        <end position="87"/>
    </location>
</feature>
<dbReference type="GeneID" id="100496172"/>
<evidence type="ECO:0000256" key="1">
    <source>
        <dbReference type="ARBA" id="ARBA00008455"/>
    </source>
</evidence>
<gene>
    <name evidence="7 8" type="primary">LOC100496172</name>
</gene>
<evidence type="ECO:0000313" key="6">
    <source>
        <dbReference type="Proteomes" id="UP000008143"/>
    </source>
</evidence>
<accession>A0A8J0QUI4</accession>
<comment type="similarity">
    <text evidence="1">Belongs to the peptidase C1 family.</text>
</comment>
<dbReference type="FunFam" id="1.10.287.2250:FF:000003">
    <property type="entry name" value="Cathepsin L"/>
    <property type="match status" value="1"/>
</dbReference>
<keyword evidence="6" id="KW-1185">Reference proteome</keyword>
<dbReference type="GO" id="GO:0005764">
    <property type="term" value="C:lysosome"/>
    <property type="evidence" value="ECO:0000318"/>
    <property type="project" value="GO_Central"/>
</dbReference>
<feature type="chain" id="PRO_5035308670" evidence="3">
    <location>
        <begin position="20"/>
        <end position="332"/>
    </location>
</feature>
<dbReference type="GO" id="GO:0005615">
    <property type="term" value="C:extracellular space"/>
    <property type="evidence" value="ECO:0000318"/>
    <property type="project" value="GO_Central"/>
</dbReference>
<dbReference type="SUPFAM" id="SSF54001">
    <property type="entry name" value="Cysteine proteinases"/>
    <property type="match status" value="1"/>
</dbReference>
<dbReference type="PROSITE" id="PS00639">
    <property type="entry name" value="THIOL_PROTEASE_HIS"/>
    <property type="match status" value="1"/>
</dbReference>
<dbReference type="RefSeq" id="XP_002938925.2">
    <property type="nucleotide sequence ID" value="XM_002938879.3"/>
</dbReference>
<evidence type="ECO:0000313" key="8">
    <source>
        <dbReference type="Xenbase" id="XB-GENE-29083031"/>
    </source>
</evidence>
<dbReference type="InterPro" id="IPR013201">
    <property type="entry name" value="Prot_inhib_I29"/>
</dbReference>
<dbReference type="GO" id="GO:0051603">
    <property type="term" value="P:proteolysis involved in protein catabolic process"/>
    <property type="evidence" value="ECO:0000318"/>
    <property type="project" value="GO_Central"/>
</dbReference>
<dbReference type="KEGG" id="xtr:100496172"/>
<dbReference type="Xenbase" id="XB-GENE-29083031">
    <property type="gene designation" value="LOC100496172"/>
</dbReference>
<dbReference type="CDD" id="cd02248">
    <property type="entry name" value="Peptidase_C1A"/>
    <property type="match status" value="1"/>
</dbReference>
<keyword evidence="3" id="KW-0732">Signal</keyword>
<evidence type="ECO:0000259" key="4">
    <source>
        <dbReference type="SMART" id="SM00645"/>
    </source>
</evidence>
<dbReference type="Pfam" id="PF08246">
    <property type="entry name" value="Inhibitor_I29"/>
    <property type="match status" value="1"/>
</dbReference>
<evidence type="ECO:0000256" key="2">
    <source>
        <dbReference type="ARBA" id="ARBA00023157"/>
    </source>
</evidence>
<dbReference type="PROSITE" id="PS00640">
    <property type="entry name" value="THIOL_PROTEASE_ASN"/>
    <property type="match status" value="1"/>
</dbReference>
<dbReference type="PANTHER" id="PTHR12411">
    <property type="entry name" value="CYSTEINE PROTEASE FAMILY C1-RELATED"/>
    <property type="match status" value="1"/>
</dbReference>
<protein>
    <submittedName>
        <fullName evidence="7">Ervatamin-C isoform X1</fullName>
    </submittedName>
</protein>
<dbReference type="SMART" id="SM00645">
    <property type="entry name" value="Pept_C1"/>
    <property type="match status" value="1"/>
</dbReference>
<organism evidence="6 7">
    <name type="scientific">Xenopus tropicalis</name>
    <name type="common">Western clawed frog</name>
    <name type="synonym">Silurana tropicalis</name>
    <dbReference type="NCBI Taxonomy" id="8364"/>
    <lineage>
        <taxon>Eukaryota</taxon>
        <taxon>Metazoa</taxon>
        <taxon>Chordata</taxon>
        <taxon>Craniata</taxon>
        <taxon>Vertebrata</taxon>
        <taxon>Euteleostomi</taxon>
        <taxon>Amphibia</taxon>
        <taxon>Batrachia</taxon>
        <taxon>Anura</taxon>
        <taxon>Pipoidea</taxon>
        <taxon>Pipidae</taxon>
        <taxon>Xenopodinae</taxon>
        <taxon>Xenopus</taxon>
        <taxon>Silurana</taxon>
    </lineage>
</organism>
<dbReference type="InterPro" id="IPR038765">
    <property type="entry name" value="Papain-like_cys_pep_sf"/>
</dbReference>
<dbReference type="SMART" id="SM00848">
    <property type="entry name" value="Inhibitor_I29"/>
    <property type="match status" value="1"/>
</dbReference>
<sequence length="332" mass="38412">MYLDKFFFLVSAIVICTSASHFLDQEWNAWKSKYGKTYISHEREFFRRKIWEDSWEKVQKHNQLADQGLKKYRLEMNQFADKTAQDHVSRPCFRSTPKSGRFASAPVYSYDRNTELPKEADWRKSKCVTPVRNQGELCGSCWAFAAISVLESRYCIKKNKVIYFSEQQFVDCDEKNDGCCGGWPIDAFEHVAENGIMRRKDYEYTQQKNECGYNSNKAVMLNVTKFYTLPEEQNMAMSVALEGPITVAIGVSEELQMYEKGIFDGECAEEVNHAVTIVGYGTKAAENEDEEDEDYWIIKNSWGKNWGENGYIRMKRNSNQCDIATKAATVDF</sequence>
<dbReference type="Proteomes" id="UP000008143">
    <property type="component" value="Chromosome 3"/>
</dbReference>
<dbReference type="Gene3D" id="1.10.287.2250">
    <property type="match status" value="1"/>
</dbReference>
<evidence type="ECO:0000256" key="3">
    <source>
        <dbReference type="SAM" id="SignalP"/>
    </source>
</evidence>
<keyword evidence="2" id="KW-1015">Disulfide bond</keyword>